<organism evidence="1 2">
    <name type="scientific">Chondromyces apiculatus DSM 436</name>
    <dbReference type="NCBI Taxonomy" id="1192034"/>
    <lineage>
        <taxon>Bacteria</taxon>
        <taxon>Pseudomonadati</taxon>
        <taxon>Myxococcota</taxon>
        <taxon>Polyangia</taxon>
        <taxon>Polyangiales</taxon>
        <taxon>Polyangiaceae</taxon>
        <taxon>Chondromyces</taxon>
    </lineage>
</organism>
<evidence type="ECO:0008006" key="3">
    <source>
        <dbReference type="Google" id="ProtNLM"/>
    </source>
</evidence>
<accession>A0A017T7M0</accession>
<name>A0A017T7M0_9BACT</name>
<dbReference type="InterPro" id="IPR025455">
    <property type="entry name" value="DUF4276"/>
</dbReference>
<dbReference type="AlphaFoldDB" id="A0A017T7M0"/>
<keyword evidence="2" id="KW-1185">Reference proteome</keyword>
<reference evidence="1 2" key="1">
    <citation type="submission" date="2013-05" db="EMBL/GenBank/DDBJ databases">
        <title>Genome assembly of Chondromyces apiculatus DSM 436.</title>
        <authorList>
            <person name="Sharma G."/>
            <person name="Khatri I."/>
            <person name="Kaur C."/>
            <person name="Mayilraj S."/>
            <person name="Subramanian S."/>
        </authorList>
    </citation>
    <scope>NUCLEOTIDE SEQUENCE [LARGE SCALE GENOMIC DNA]</scope>
    <source>
        <strain evidence="1 2">DSM 436</strain>
    </source>
</reference>
<dbReference type="Proteomes" id="UP000019678">
    <property type="component" value="Unassembled WGS sequence"/>
</dbReference>
<evidence type="ECO:0000313" key="1">
    <source>
        <dbReference type="EMBL" id="EYF05239.1"/>
    </source>
</evidence>
<dbReference type="OrthoDB" id="9801478at2"/>
<gene>
    <name evidence="1" type="ORF">CAP_3379</name>
</gene>
<dbReference type="STRING" id="1192034.CAP_3379"/>
<proteinExistence type="predicted"/>
<dbReference type="Pfam" id="PF14103">
    <property type="entry name" value="DUF4276"/>
    <property type="match status" value="1"/>
</dbReference>
<comment type="caution">
    <text evidence="1">The sequence shown here is derived from an EMBL/GenBank/DDBJ whole genome shotgun (WGS) entry which is preliminary data.</text>
</comment>
<dbReference type="EMBL" id="ASRX01000025">
    <property type="protein sequence ID" value="EYF05239.1"/>
    <property type="molecule type" value="Genomic_DNA"/>
</dbReference>
<evidence type="ECO:0000313" key="2">
    <source>
        <dbReference type="Proteomes" id="UP000019678"/>
    </source>
</evidence>
<dbReference type="RefSeq" id="WP_044242460.1">
    <property type="nucleotide sequence ID" value="NZ_ASRX01000025.1"/>
</dbReference>
<dbReference type="eggNOG" id="ENOG5030456">
    <property type="taxonomic scope" value="Bacteria"/>
</dbReference>
<sequence>MSIIKVVCEGQTEQAFVNRVLKPALEAQSIFVKASCVGGGLSYKPYRKDIENSLREKPAYDVVTSMIDYYRLPSNFPGWTLPTRAKGDPYARVRKLEEAFAENIADERFLPGIVLHEYEGLLFTSPEAIADVVAEGRLLPRIERILKEFHGNPEAINERPEKSPALRLKKLYPAYDKRDHGPRIAERIGLSTLRAKCQHFNAWLTEIERRCASVTT</sequence>
<protein>
    <recommendedName>
        <fullName evidence="3">DUF4276 family protein</fullName>
    </recommendedName>
</protein>